<dbReference type="AlphaFoldDB" id="A0AB34GNL7"/>
<proteinExistence type="predicted"/>
<reference evidence="1 2" key="1">
    <citation type="submission" date="2022-11" db="EMBL/GenBank/DDBJ databases">
        <title>Whole genome sequence of Eschrichtius robustus ER-17-0199.</title>
        <authorList>
            <person name="Bruniche-Olsen A."/>
            <person name="Black A.N."/>
            <person name="Fields C.J."/>
            <person name="Walden K."/>
            <person name="Dewoody J.A."/>
        </authorList>
    </citation>
    <scope>NUCLEOTIDE SEQUENCE [LARGE SCALE GENOMIC DNA]</scope>
    <source>
        <strain evidence="1">ER-17-0199</strain>
        <tissue evidence="1">Blubber</tissue>
    </source>
</reference>
<gene>
    <name evidence="1" type="ORF">J1605_011108</name>
</gene>
<name>A0AB34GNL7_ESCRO</name>
<organism evidence="1 2">
    <name type="scientific">Eschrichtius robustus</name>
    <name type="common">California gray whale</name>
    <name type="synonym">Eschrichtius gibbosus</name>
    <dbReference type="NCBI Taxonomy" id="9764"/>
    <lineage>
        <taxon>Eukaryota</taxon>
        <taxon>Metazoa</taxon>
        <taxon>Chordata</taxon>
        <taxon>Craniata</taxon>
        <taxon>Vertebrata</taxon>
        <taxon>Euteleostomi</taxon>
        <taxon>Mammalia</taxon>
        <taxon>Eutheria</taxon>
        <taxon>Laurasiatheria</taxon>
        <taxon>Artiodactyla</taxon>
        <taxon>Whippomorpha</taxon>
        <taxon>Cetacea</taxon>
        <taxon>Mysticeti</taxon>
        <taxon>Eschrichtiidae</taxon>
        <taxon>Eschrichtius</taxon>
    </lineage>
</organism>
<keyword evidence="2" id="KW-1185">Reference proteome</keyword>
<evidence type="ECO:0000313" key="1">
    <source>
        <dbReference type="EMBL" id="KAJ8781124.1"/>
    </source>
</evidence>
<sequence length="73" mass="7966">MLLYVKLLQMLTIEQNASVSISFTEVPNTSCTNHEEDSVCAVQLSCVHNKVVVIPQVAKPAPAEEQLIGVKQT</sequence>
<dbReference type="EMBL" id="JAIQCJ010002147">
    <property type="protein sequence ID" value="KAJ8781124.1"/>
    <property type="molecule type" value="Genomic_DNA"/>
</dbReference>
<accession>A0AB34GNL7</accession>
<comment type="caution">
    <text evidence="1">The sequence shown here is derived from an EMBL/GenBank/DDBJ whole genome shotgun (WGS) entry which is preliminary data.</text>
</comment>
<dbReference type="Proteomes" id="UP001159641">
    <property type="component" value="Unassembled WGS sequence"/>
</dbReference>
<evidence type="ECO:0000313" key="2">
    <source>
        <dbReference type="Proteomes" id="UP001159641"/>
    </source>
</evidence>
<protein>
    <submittedName>
        <fullName evidence="1">Uncharacterized protein</fullName>
    </submittedName>
</protein>